<evidence type="ECO:0000256" key="9">
    <source>
        <dbReference type="ARBA" id="ARBA00023136"/>
    </source>
</evidence>
<keyword evidence="10" id="KW-0275">Fatty acid biosynthesis</keyword>
<evidence type="ECO:0000256" key="5">
    <source>
        <dbReference type="ARBA" id="ARBA00022832"/>
    </source>
</evidence>
<evidence type="ECO:0000256" key="10">
    <source>
        <dbReference type="ARBA" id="ARBA00023160"/>
    </source>
</evidence>
<keyword evidence="6 11" id="KW-1133">Transmembrane helix</keyword>
<keyword evidence="4 11" id="KW-0812">Transmembrane</keyword>
<evidence type="ECO:0000256" key="4">
    <source>
        <dbReference type="ARBA" id="ARBA00022692"/>
    </source>
</evidence>
<dbReference type="GO" id="GO:0016717">
    <property type="term" value="F:oxidoreductase activity, acting on paired donors, with oxidation of a pair of donors resulting in the reduction of molecular oxygen to two molecules of water"/>
    <property type="evidence" value="ECO:0007669"/>
    <property type="project" value="InterPro"/>
</dbReference>
<feature type="transmembrane region" description="Helical" evidence="11">
    <location>
        <begin position="87"/>
        <end position="104"/>
    </location>
</feature>
<keyword evidence="9 11" id="KW-0472">Membrane</keyword>
<evidence type="ECO:0000256" key="1">
    <source>
        <dbReference type="ARBA" id="ARBA00004141"/>
    </source>
</evidence>
<evidence type="ECO:0000313" key="13">
    <source>
        <dbReference type="Proteomes" id="UP000076643"/>
    </source>
</evidence>
<dbReference type="EMBL" id="AUYB01000086">
    <property type="protein sequence ID" value="KZN41518.1"/>
    <property type="molecule type" value="Genomic_DNA"/>
</dbReference>
<comment type="subcellular location">
    <subcellularLocation>
        <location evidence="1">Membrane</location>
        <topology evidence="1">Multi-pass membrane protein</topology>
    </subcellularLocation>
</comment>
<dbReference type="AlphaFoldDB" id="A0A166Y799"/>
<keyword evidence="7" id="KW-0560">Oxidoreductase</keyword>
<feature type="transmembrane region" description="Helical" evidence="11">
    <location>
        <begin position="160"/>
        <end position="181"/>
    </location>
</feature>
<evidence type="ECO:0000256" key="7">
    <source>
        <dbReference type="ARBA" id="ARBA00023002"/>
    </source>
</evidence>
<dbReference type="Proteomes" id="UP000076643">
    <property type="component" value="Unassembled WGS sequence"/>
</dbReference>
<feature type="transmembrane region" description="Helical" evidence="11">
    <location>
        <begin position="187"/>
        <end position="206"/>
    </location>
</feature>
<evidence type="ECO:0000256" key="11">
    <source>
        <dbReference type="SAM" id="Phobius"/>
    </source>
</evidence>
<dbReference type="GO" id="GO:0016020">
    <property type="term" value="C:membrane"/>
    <property type="evidence" value="ECO:0007669"/>
    <property type="project" value="UniProtKB-SubCell"/>
</dbReference>
<comment type="similarity">
    <text evidence="2">Belongs to the fatty acid desaturase type 2 family.</text>
</comment>
<keyword evidence="13" id="KW-1185">Reference proteome</keyword>
<feature type="transmembrane region" description="Helical" evidence="11">
    <location>
        <begin position="47"/>
        <end position="67"/>
    </location>
</feature>
<dbReference type="InterPro" id="IPR015876">
    <property type="entry name" value="Acyl-CoA_DS"/>
</dbReference>
<keyword evidence="8" id="KW-0443">Lipid metabolism</keyword>
<evidence type="ECO:0000256" key="8">
    <source>
        <dbReference type="ARBA" id="ARBA00023098"/>
    </source>
</evidence>
<accession>A0A166Y799</accession>
<protein>
    <recommendedName>
        <fullName evidence="14">Fatty acid desaturase domain-containing protein</fullName>
    </recommendedName>
</protein>
<proteinExistence type="inferred from homology"/>
<evidence type="ECO:0000256" key="3">
    <source>
        <dbReference type="ARBA" id="ARBA00022516"/>
    </source>
</evidence>
<dbReference type="PATRIC" id="fig|1365250.3.peg.1199"/>
<sequence>MKNTKRITSDHPDSAWRGNVVWSPVKSCWFIANLAATLFVAPFNFSLSSIFVFLCLSYITLCFGHSLGMHRLLIHRSYECPLWMEYAFVYLGVLVGMAGPIGMLKQHDLRDWAQQQPKCHDYLRHGSHILKDGWWQLNCDLKLASPPNYTIENRVSQSRFYRFIEATWLLHALLPTLPLYLFGGLNWVVWGVCVRVVVSVGGHWLVGYFAHNQGERTWAVEGAAVQGHNIRIAGLLSMGEAWHNNHHAFPGSAMLGLHKNEPDPGWVVLNALHNLGLVKNIVLPENLPERKELVVEAQNLDCREKRVPQECDIANKLKKLG</sequence>
<evidence type="ECO:0000256" key="2">
    <source>
        <dbReference type="ARBA" id="ARBA00008749"/>
    </source>
</evidence>
<keyword evidence="5" id="KW-0276">Fatty acid metabolism</keyword>
<dbReference type="GO" id="GO:0006633">
    <property type="term" value="P:fatty acid biosynthetic process"/>
    <property type="evidence" value="ECO:0007669"/>
    <property type="project" value="UniProtKB-KW"/>
</dbReference>
<keyword evidence="3" id="KW-0444">Lipid biosynthesis</keyword>
<name>A0A166Y799_9GAMM</name>
<reference evidence="12 13" key="1">
    <citation type="submission" date="2013-07" db="EMBL/GenBank/DDBJ databases">
        <title>Comparative Genomic and Metabolomic Analysis of Twelve Strains of Pseudoalteromonas luteoviolacea.</title>
        <authorList>
            <person name="Vynne N.G."/>
            <person name="Mansson M."/>
            <person name="Gram L."/>
        </authorList>
    </citation>
    <scope>NUCLEOTIDE SEQUENCE [LARGE SCALE GENOMIC DNA]</scope>
    <source>
        <strain evidence="12 13">DSM 6061</strain>
    </source>
</reference>
<dbReference type="RefSeq" id="WP_063364825.1">
    <property type="nucleotide sequence ID" value="NZ_AQHB01000022.1"/>
</dbReference>
<dbReference type="PANTHER" id="PTHR11351:SF31">
    <property type="entry name" value="DESATURASE 1, ISOFORM A-RELATED"/>
    <property type="match status" value="1"/>
</dbReference>
<evidence type="ECO:0008006" key="14">
    <source>
        <dbReference type="Google" id="ProtNLM"/>
    </source>
</evidence>
<dbReference type="CDD" id="cd03505">
    <property type="entry name" value="Delta9-FADS-like"/>
    <property type="match status" value="1"/>
</dbReference>
<evidence type="ECO:0000256" key="6">
    <source>
        <dbReference type="ARBA" id="ARBA00022989"/>
    </source>
</evidence>
<organism evidence="12 13">
    <name type="scientific">Pseudoalteromonas luteoviolacea DSM 6061</name>
    <dbReference type="NCBI Taxonomy" id="1365250"/>
    <lineage>
        <taxon>Bacteria</taxon>
        <taxon>Pseudomonadati</taxon>
        <taxon>Pseudomonadota</taxon>
        <taxon>Gammaproteobacteria</taxon>
        <taxon>Alteromonadales</taxon>
        <taxon>Pseudoalteromonadaceae</taxon>
        <taxon>Pseudoalteromonas</taxon>
    </lineage>
</organism>
<comment type="caution">
    <text evidence="12">The sequence shown here is derived from an EMBL/GenBank/DDBJ whole genome shotgun (WGS) entry which is preliminary data.</text>
</comment>
<evidence type="ECO:0000313" key="12">
    <source>
        <dbReference type="EMBL" id="KZN41518.1"/>
    </source>
</evidence>
<gene>
    <name evidence="12" type="ORF">N475_10630</name>
</gene>
<dbReference type="PANTHER" id="PTHR11351">
    <property type="entry name" value="ACYL-COA DESATURASE"/>
    <property type="match status" value="1"/>
</dbReference>